<dbReference type="EMBL" id="KB206397">
    <property type="protein sequence ID" value="ELP92036.1"/>
    <property type="molecule type" value="Genomic_DNA"/>
</dbReference>
<evidence type="ECO:0000256" key="1">
    <source>
        <dbReference type="SAM" id="Phobius"/>
    </source>
</evidence>
<keyword evidence="1" id="KW-0812">Transmembrane</keyword>
<feature type="transmembrane region" description="Helical" evidence="1">
    <location>
        <begin position="165"/>
        <end position="186"/>
    </location>
</feature>
<reference evidence="2 3" key="1">
    <citation type="submission" date="2012-10" db="EMBL/GenBank/DDBJ databases">
        <authorList>
            <person name="Zafar N."/>
            <person name="Inman J."/>
            <person name="Hall N."/>
            <person name="Lorenzi H."/>
            <person name="Caler E."/>
        </authorList>
    </citation>
    <scope>NUCLEOTIDE SEQUENCE [LARGE SCALE GENOMIC DNA]</scope>
    <source>
        <strain evidence="2 3">IP1</strain>
    </source>
</reference>
<evidence type="ECO:0000313" key="2">
    <source>
        <dbReference type="EMBL" id="ELP92036.1"/>
    </source>
</evidence>
<feature type="transmembrane region" description="Helical" evidence="1">
    <location>
        <begin position="84"/>
        <end position="108"/>
    </location>
</feature>
<dbReference type="VEuPathDB" id="AmoebaDB:EIN_291350"/>
<keyword evidence="1" id="KW-0472">Membrane</keyword>
<dbReference type="RefSeq" id="XP_004258807.1">
    <property type="nucleotide sequence ID" value="XM_004258759.1"/>
</dbReference>
<dbReference type="KEGG" id="eiv:EIN_291350"/>
<proteinExistence type="predicted"/>
<sequence length="207" mass="23177">MTAWYSSLSTWCTLVLCIVWGGILMGFSLHSWQYTEFYEVVLTWIDVVMIGALYCSVLHIVIGVVSIILFALTVKLVIQCSSCICCCCSCCHCLLFFVLGVLILTFGLHNDNSLTQFNKEQIDVIETDFKCCVCLSTNTGCLDCNGGVSLTKSDCDDVYLDRVRVIYKVVGSLILVSSFSFLIYSTTDMESTLRKKEGDLDNYHLLH</sequence>
<keyword evidence="3" id="KW-1185">Reference proteome</keyword>
<dbReference type="AlphaFoldDB" id="A0A0A1UE45"/>
<accession>A0A0A1UE45</accession>
<evidence type="ECO:0000313" key="3">
    <source>
        <dbReference type="Proteomes" id="UP000014680"/>
    </source>
</evidence>
<keyword evidence="1" id="KW-1133">Transmembrane helix</keyword>
<feature type="transmembrane region" description="Helical" evidence="1">
    <location>
        <begin position="44"/>
        <end position="72"/>
    </location>
</feature>
<organism evidence="2 3">
    <name type="scientific">Entamoeba invadens IP1</name>
    <dbReference type="NCBI Taxonomy" id="370355"/>
    <lineage>
        <taxon>Eukaryota</taxon>
        <taxon>Amoebozoa</taxon>
        <taxon>Evosea</taxon>
        <taxon>Archamoebae</taxon>
        <taxon>Mastigamoebida</taxon>
        <taxon>Entamoebidae</taxon>
        <taxon>Entamoeba</taxon>
    </lineage>
</organism>
<name>A0A0A1UE45_ENTIV</name>
<dbReference type="OMA" id="WIDVVMI"/>
<dbReference type="Proteomes" id="UP000014680">
    <property type="component" value="Unassembled WGS sequence"/>
</dbReference>
<protein>
    <submittedName>
        <fullName evidence="2">Uncharacterized protein</fullName>
    </submittedName>
</protein>
<dbReference type="OrthoDB" id="10285599at2759"/>
<gene>
    <name evidence="2" type="ORF">EIN_291350</name>
</gene>
<dbReference type="GeneID" id="14891009"/>
<feature type="transmembrane region" description="Helical" evidence="1">
    <location>
        <begin position="12"/>
        <end position="32"/>
    </location>
</feature>